<keyword evidence="3" id="KW-1185">Reference proteome</keyword>
<dbReference type="EMBL" id="JAPFFF010000003">
    <property type="protein sequence ID" value="KAK8895218.1"/>
    <property type="molecule type" value="Genomic_DNA"/>
</dbReference>
<dbReference type="Proteomes" id="UP001470230">
    <property type="component" value="Unassembled WGS sequence"/>
</dbReference>
<feature type="region of interest" description="Disordered" evidence="1">
    <location>
        <begin position="166"/>
        <end position="185"/>
    </location>
</feature>
<protein>
    <submittedName>
        <fullName evidence="2">Uncharacterized protein</fullName>
    </submittedName>
</protein>
<proteinExistence type="predicted"/>
<evidence type="ECO:0000313" key="3">
    <source>
        <dbReference type="Proteomes" id="UP001470230"/>
    </source>
</evidence>
<gene>
    <name evidence="2" type="ORF">M9Y10_023660</name>
</gene>
<accession>A0ABR2KWJ1</accession>
<organism evidence="2 3">
    <name type="scientific">Tritrichomonas musculus</name>
    <dbReference type="NCBI Taxonomy" id="1915356"/>
    <lineage>
        <taxon>Eukaryota</taxon>
        <taxon>Metamonada</taxon>
        <taxon>Parabasalia</taxon>
        <taxon>Tritrichomonadida</taxon>
        <taxon>Tritrichomonadidae</taxon>
        <taxon>Tritrichomonas</taxon>
    </lineage>
</organism>
<evidence type="ECO:0000256" key="1">
    <source>
        <dbReference type="SAM" id="MobiDB-lite"/>
    </source>
</evidence>
<reference evidence="2 3" key="1">
    <citation type="submission" date="2024-04" db="EMBL/GenBank/DDBJ databases">
        <title>Tritrichomonas musculus Genome.</title>
        <authorList>
            <person name="Alves-Ferreira E."/>
            <person name="Grigg M."/>
            <person name="Lorenzi H."/>
            <person name="Galac M."/>
        </authorList>
    </citation>
    <scope>NUCLEOTIDE SEQUENCE [LARGE SCALE GENOMIC DNA]</scope>
    <source>
        <strain evidence="2 3">EAF2021</strain>
    </source>
</reference>
<comment type="caution">
    <text evidence="2">The sequence shown here is derived from an EMBL/GenBank/DDBJ whole genome shotgun (WGS) entry which is preliminary data.</text>
</comment>
<sequence length="185" mass="20542">MGCVESFSLFGCFSHISNSSSSFISNSRSSLSINDDFEDTVPLAPNKKKSSREIIENKEKNFSRIIPLLEEKDGNSTFGNVNDQLRLSNYDAENLLSSQSTVSLENELSDTIKTNDFLNQTLMMEDSDANETNNTITQNASSDNIQQSQQNNEKESLLVYQLDQMVSTEDEGGISGEMDSSFDDS</sequence>
<name>A0ABR2KWJ1_9EUKA</name>
<evidence type="ECO:0000313" key="2">
    <source>
        <dbReference type="EMBL" id="KAK8895218.1"/>
    </source>
</evidence>